<dbReference type="GO" id="GO:0005681">
    <property type="term" value="C:spliceosomal complex"/>
    <property type="evidence" value="ECO:0007669"/>
    <property type="project" value="TreeGrafter"/>
</dbReference>
<dbReference type="SMART" id="SM00739">
    <property type="entry name" value="KOW"/>
    <property type="match status" value="1"/>
</dbReference>
<dbReference type="Proteomes" id="UP000183832">
    <property type="component" value="Unassembled WGS sequence"/>
</dbReference>
<evidence type="ECO:0000259" key="4">
    <source>
        <dbReference type="SMART" id="SM00739"/>
    </source>
</evidence>
<organism evidence="5 6">
    <name type="scientific">Clunio marinus</name>
    <dbReference type="NCBI Taxonomy" id="568069"/>
    <lineage>
        <taxon>Eukaryota</taxon>
        <taxon>Metazoa</taxon>
        <taxon>Ecdysozoa</taxon>
        <taxon>Arthropoda</taxon>
        <taxon>Hexapoda</taxon>
        <taxon>Insecta</taxon>
        <taxon>Pterygota</taxon>
        <taxon>Neoptera</taxon>
        <taxon>Endopterygota</taxon>
        <taxon>Diptera</taxon>
        <taxon>Nematocera</taxon>
        <taxon>Chironomoidea</taxon>
        <taxon>Chironomidae</taxon>
        <taxon>Clunio</taxon>
    </lineage>
</organism>
<feature type="compositionally biased region" description="Basic residues" evidence="3">
    <location>
        <begin position="353"/>
        <end position="370"/>
    </location>
</feature>
<dbReference type="CDD" id="cd13152">
    <property type="entry name" value="KOW_GPKOW_A"/>
    <property type="match status" value="1"/>
</dbReference>
<evidence type="ECO:0000256" key="2">
    <source>
        <dbReference type="ARBA" id="ARBA00023242"/>
    </source>
</evidence>
<protein>
    <submittedName>
        <fullName evidence="5">CLUMA_CG007679, isoform A</fullName>
    </submittedName>
</protein>
<feature type="domain" description="KOW" evidence="4">
    <location>
        <begin position="216"/>
        <end position="243"/>
    </location>
</feature>
<dbReference type="InterPro" id="IPR026822">
    <property type="entry name" value="Spp2/MOS2_G-patch"/>
</dbReference>
<dbReference type="GO" id="GO:0000398">
    <property type="term" value="P:mRNA splicing, via spliceosome"/>
    <property type="evidence" value="ECO:0007669"/>
    <property type="project" value="InterPro"/>
</dbReference>
<feature type="region of interest" description="Disordered" evidence="3">
    <location>
        <begin position="288"/>
        <end position="407"/>
    </location>
</feature>
<dbReference type="InterPro" id="IPR041993">
    <property type="entry name" value="GPKOW_KOW1"/>
</dbReference>
<feature type="compositionally biased region" description="Basic residues" evidence="3">
    <location>
        <begin position="379"/>
        <end position="391"/>
    </location>
</feature>
<dbReference type="STRING" id="568069.A0A1J1I1F6"/>
<accession>A0A1J1I1F6</accession>
<dbReference type="AlphaFoldDB" id="A0A1J1I1F6"/>
<dbReference type="InterPro" id="IPR005824">
    <property type="entry name" value="KOW"/>
</dbReference>
<keyword evidence="2" id="KW-0539">Nucleus</keyword>
<sequence length="407" mass="46257">METNKISFGFSKVVKKPNLLKTNNENISKSNKVELIESIEGSSIKLHGKSSYADQEKKLVIPMTNDQKTTPLSKLIAAKTQKLSNLVKSEETNGIQIKQEPIDETLEQQAARELIEDLQKKVVKTEVKVFEVPMNADELPLEGAIQSSLDDYDRVPIGDFGKAMLRGMGWKDDEKAEDKKLLEAPVLRPKGMGLGADKVVKKQPLLVQPNQSETLEIKKNACVKILAGKHKNFYGTIEGFDDGGGRVIVKLAIGGLKFTINEFMLQPVAKQEFAKYGKILNSKKYEEFKSGETTSKVSENSSLKTSTTSENHHQTEEPSRNHSRVDHKSRQKNKSKDRRERDVSENSSNIQKYRGRSRSREKRSKKRRSRSSSSDNYRSHKKKSKQQRRRYSSSSDSRKYSSDYERR</sequence>
<dbReference type="OrthoDB" id="190089at2759"/>
<dbReference type="PANTHER" id="PTHR15818:SF2">
    <property type="entry name" value="G-PATCH DOMAIN AND KOW MOTIFS-CONTAINING PROTEIN"/>
    <property type="match status" value="1"/>
</dbReference>
<dbReference type="PANTHER" id="PTHR15818">
    <property type="entry name" value="G PATCH AND KOW-CONTAINING"/>
    <property type="match status" value="1"/>
</dbReference>
<dbReference type="InterPro" id="IPR045166">
    <property type="entry name" value="Spp2-like"/>
</dbReference>
<reference evidence="5 6" key="1">
    <citation type="submission" date="2015-04" db="EMBL/GenBank/DDBJ databases">
        <authorList>
            <person name="Syromyatnikov M.Y."/>
            <person name="Popov V.N."/>
        </authorList>
    </citation>
    <scope>NUCLEOTIDE SEQUENCE [LARGE SCALE GENOMIC DNA]</scope>
</reference>
<proteinExistence type="predicted"/>
<evidence type="ECO:0000313" key="6">
    <source>
        <dbReference type="Proteomes" id="UP000183832"/>
    </source>
</evidence>
<feature type="compositionally biased region" description="Polar residues" evidence="3">
    <location>
        <begin position="291"/>
        <end position="309"/>
    </location>
</feature>
<name>A0A1J1I1F6_9DIPT</name>
<evidence type="ECO:0000256" key="3">
    <source>
        <dbReference type="SAM" id="MobiDB-lite"/>
    </source>
</evidence>
<feature type="compositionally biased region" description="Basic and acidic residues" evidence="3">
    <location>
        <begin position="396"/>
        <end position="407"/>
    </location>
</feature>
<keyword evidence="6" id="KW-1185">Reference proteome</keyword>
<feature type="compositionally biased region" description="Basic and acidic residues" evidence="3">
    <location>
        <begin position="310"/>
        <end position="328"/>
    </location>
</feature>
<evidence type="ECO:0000256" key="1">
    <source>
        <dbReference type="ARBA" id="ARBA00004123"/>
    </source>
</evidence>
<dbReference type="EMBL" id="CVRI01000038">
    <property type="protein sequence ID" value="CRK94160.1"/>
    <property type="molecule type" value="Genomic_DNA"/>
</dbReference>
<evidence type="ECO:0000313" key="5">
    <source>
        <dbReference type="EMBL" id="CRK94160.1"/>
    </source>
</evidence>
<dbReference type="Pfam" id="PF00467">
    <property type="entry name" value="KOW"/>
    <property type="match status" value="1"/>
</dbReference>
<feature type="non-terminal residue" evidence="5">
    <location>
        <position position="407"/>
    </location>
</feature>
<dbReference type="Pfam" id="PF12656">
    <property type="entry name" value="G-patch_2"/>
    <property type="match status" value="1"/>
</dbReference>
<gene>
    <name evidence="5" type="ORF">CLUMA_CG007679</name>
</gene>
<comment type="subcellular location">
    <subcellularLocation>
        <location evidence="1">Nucleus</location>
    </subcellularLocation>
</comment>